<dbReference type="EMBL" id="LNQE01000010">
    <property type="protein sequence ID" value="KUG30033.1"/>
    <property type="molecule type" value="Genomic_DNA"/>
</dbReference>
<dbReference type="InterPro" id="IPR006528">
    <property type="entry name" value="Phage_head_morphogenesis_dom"/>
</dbReference>
<proteinExistence type="predicted"/>
<name>A0A0W8GAJ9_9ZZZZ</name>
<protein>
    <submittedName>
        <fullName evidence="2">Phage protein</fullName>
    </submittedName>
</protein>
<sequence>MLDDILKFEHRVDLRGNALAEEMAAVLEASRESVIGKLAKLQEKHLTGKAFDQESLARRKAFLEALRVDIEKILAGVSSEWGESLQAAGGDVIQAGMTSTVTTMNAAVGAAIMAPKLTPSIVSAWFETSTVDGLLMNEWLKKVETAAVQRIVAAGRQAMIEGLGVQSTARLIRKNGVEGTVPGLEGLARTFTASASNYAREKIVTEKFSDTVKGWKRMAVLDGRTCIACGSMDGKTYGLKDPKPALPAHWRCRCVYLPLTVTFRELGIDIDEFEGADRTTVKHSGRTVHHKDGSTSTKFKVAEVGKVAPDATYHTWMKRQLEEDPAFVRQVLGKTRFELFKSGKLSLEKMAVHGKIKALSEL</sequence>
<dbReference type="Pfam" id="PF04233">
    <property type="entry name" value="Phage_Mu_F"/>
    <property type="match status" value="1"/>
</dbReference>
<comment type="caution">
    <text evidence="2">The sequence shown here is derived from an EMBL/GenBank/DDBJ whole genome shotgun (WGS) entry which is preliminary data.</text>
</comment>
<gene>
    <name evidence="2" type="ORF">ASZ90_000099</name>
</gene>
<feature type="domain" description="Phage head morphogenesis" evidence="1">
    <location>
        <begin position="151"/>
        <end position="256"/>
    </location>
</feature>
<evidence type="ECO:0000313" key="2">
    <source>
        <dbReference type="EMBL" id="KUG30033.1"/>
    </source>
</evidence>
<accession>A0A0W8GAJ9</accession>
<evidence type="ECO:0000259" key="1">
    <source>
        <dbReference type="Pfam" id="PF04233"/>
    </source>
</evidence>
<dbReference type="AlphaFoldDB" id="A0A0W8GAJ9"/>
<reference evidence="2" key="1">
    <citation type="journal article" date="2015" name="Proc. Natl. Acad. Sci. U.S.A.">
        <title>Networks of energetic and metabolic interactions define dynamics in microbial communities.</title>
        <authorList>
            <person name="Embree M."/>
            <person name="Liu J.K."/>
            <person name="Al-Bassam M.M."/>
            <person name="Zengler K."/>
        </authorList>
    </citation>
    <scope>NUCLEOTIDE SEQUENCE</scope>
</reference>
<organism evidence="2">
    <name type="scientific">hydrocarbon metagenome</name>
    <dbReference type="NCBI Taxonomy" id="938273"/>
    <lineage>
        <taxon>unclassified sequences</taxon>
        <taxon>metagenomes</taxon>
        <taxon>ecological metagenomes</taxon>
    </lineage>
</organism>